<name>A0A1H2UAZ5_9PSEU</name>
<evidence type="ECO:0000313" key="2">
    <source>
        <dbReference type="Proteomes" id="UP000199515"/>
    </source>
</evidence>
<reference evidence="1 2" key="1">
    <citation type="submission" date="2016-10" db="EMBL/GenBank/DDBJ databases">
        <authorList>
            <person name="de Groot N.N."/>
        </authorList>
    </citation>
    <scope>NUCLEOTIDE SEQUENCE [LARGE SCALE GENOMIC DNA]</scope>
    <source>
        <strain evidence="1 2">CPCC 202699</strain>
    </source>
</reference>
<dbReference type="RefSeq" id="WP_091286698.1">
    <property type="nucleotide sequence ID" value="NZ_FNON01000001.1"/>
</dbReference>
<sequence length="542" mass="58122">MTANSDYLKYLPPVLWEDSGEFSLGAMLRIFEKVLTGIDDGVELAHGDHAHGPLTDEVERRAGVFDPWATRPEFLPWLASLAGLDFPAPRGADLWDEYQRRKVVAEIAKLHRLRGRKLGLSRYLDLLGAGQARVALDDGTRLLAVSPRPGRGAVVTGMVTKGPVVVGREVRSEGVTRPWCLTTAPDGGLIVGDLGLPDGLAVQLKNRVWHLDAAGACDMAGAPPKPLPIAKTTLTLTRVVAVAVRKNPDTLYVLDRAGRLQAVPAPFRTGAATQLTSLISGGTTFAPVAMAVDAAGDLIVLDRGDGPGTPNPPKIITVRPSPLAVTRTPLRTVREPLSLAIEPDGTLLIGDGGVQEPENPAQFPGNLVKVDRRTPVWTETTLLPAANPLVAPTGLARTRDGSLYVLDAGLKPFSPSTTDPYICPVAEHAAVLRVDAAGRAERITEPGQFVYPTGMVADGDRLVVCDPGQPAGGWPAVDPRLLLSRVRPFQFDVVIHFAQPRLPPDQDARRLVLNRAVVTIRTIVDRQKPAHTVWNLVTSIFS</sequence>
<accession>A0A1H2UAZ5</accession>
<proteinExistence type="predicted"/>
<dbReference type="EMBL" id="FNON01000001">
    <property type="protein sequence ID" value="SDW52634.1"/>
    <property type="molecule type" value="Genomic_DNA"/>
</dbReference>
<dbReference type="OrthoDB" id="370073at2"/>
<dbReference type="Gene3D" id="2.120.10.30">
    <property type="entry name" value="TolB, C-terminal domain"/>
    <property type="match status" value="1"/>
</dbReference>
<dbReference type="STRING" id="589385.SAMN05421504_101821"/>
<protein>
    <submittedName>
        <fullName evidence="1">Phage tail protein (Tail_P2_I)</fullName>
    </submittedName>
</protein>
<dbReference type="AlphaFoldDB" id="A0A1H2UAZ5"/>
<evidence type="ECO:0000313" key="1">
    <source>
        <dbReference type="EMBL" id="SDW52634.1"/>
    </source>
</evidence>
<keyword evidence="2" id="KW-1185">Reference proteome</keyword>
<dbReference type="InterPro" id="IPR011042">
    <property type="entry name" value="6-blade_b-propeller_TolB-like"/>
</dbReference>
<dbReference type="SUPFAM" id="SSF101898">
    <property type="entry name" value="NHL repeat"/>
    <property type="match status" value="1"/>
</dbReference>
<dbReference type="Pfam" id="PF09684">
    <property type="entry name" value="Tail_P2_I"/>
    <property type="match status" value="1"/>
</dbReference>
<dbReference type="Proteomes" id="UP000199515">
    <property type="component" value="Unassembled WGS sequence"/>
</dbReference>
<organism evidence="1 2">
    <name type="scientific">Amycolatopsis xylanica</name>
    <dbReference type="NCBI Taxonomy" id="589385"/>
    <lineage>
        <taxon>Bacteria</taxon>
        <taxon>Bacillati</taxon>
        <taxon>Actinomycetota</taxon>
        <taxon>Actinomycetes</taxon>
        <taxon>Pseudonocardiales</taxon>
        <taxon>Pseudonocardiaceae</taxon>
        <taxon>Amycolatopsis</taxon>
    </lineage>
</organism>
<dbReference type="InterPro" id="IPR006521">
    <property type="entry name" value="Tail_protein_I"/>
</dbReference>
<gene>
    <name evidence="1" type="ORF">SAMN05421504_101821</name>
</gene>